<evidence type="ECO:0000313" key="3">
    <source>
        <dbReference type="Proteomes" id="UP000785679"/>
    </source>
</evidence>
<proteinExistence type="predicted"/>
<evidence type="ECO:0000313" key="2">
    <source>
        <dbReference type="EMBL" id="TNV86022.1"/>
    </source>
</evidence>
<evidence type="ECO:0000256" key="1">
    <source>
        <dbReference type="SAM" id="MobiDB-lite"/>
    </source>
</evidence>
<gene>
    <name evidence="2" type="ORF">FGO68_gene3843</name>
</gene>
<dbReference type="EMBL" id="RRYP01001387">
    <property type="protein sequence ID" value="TNV86022.1"/>
    <property type="molecule type" value="Genomic_DNA"/>
</dbReference>
<dbReference type="AlphaFoldDB" id="A0A8J8P2Q4"/>
<name>A0A8J8P2Q4_HALGN</name>
<sequence>MKQEGRIDKKKKRASRKNKMLIAELEAAIRTNQFKRPATNASAVLETAQNYWAALDSQQTISRVGGFPQSNYAENPQSSNQHALQNHQSQINQAKLMSKDSSKVFTASPSSNFTFSKDISSLDNKTSTICGGFADKYLPPNYNGALRTDSITCSSQAGSTLELNQRQTFDSRLQKKDTILPKLPMNLKRNSVSEEFSGAQSNGSSFGLPFGAKAPENLPSAAKAMQTTEELIENALALFNNQQRLISQQPVTPLNQGILNNQGTSSDFFANFAGKSKDDCPQAATGYQRNQNMLPLPREVPLLSSDQISQRAQLFDRGNKQTQSSSAFSNALSEFMSGAARQCLDQSLGKSSQESFPSLKTQRIEDLKNQVSLEDGTKNETNNFTTKQQKGLNYSALLTPGFYSNNSTEEGSRLNKKARNLSLFDPQYILNAAACESSHDYSTDVCLRVGVHASQKIVRQDLLFNALIQYSINGNASSSEDLVSDQTQINQQLNNSGEAYPNGIAADFQNFIQGRLQFGANQ</sequence>
<protein>
    <submittedName>
        <fullName evidence="2">Uncharacterized protein</fullName>
    </submittedName>
</protein>
<keyword evidence="3" id="KW-1185">Reference proteome</keyword>
<comment type="caution">
    <text evidence="2">The sequence shown here is derived from an EMBL/GenBank/DDBJ whole genome shotgun (WGS) entry which is preliminary data.</text>
</comment>
<reference evidence="2" key="1">
    <citation type="submission" date="2019-06" db="EMBL/GenBank/DDBJ databases">
        <authorList>
            <person name="Zheng W."/>
        </authorList>
    </citation>
    <scope>NUCLEOTIDE SEQUENCE</scope>
    <source>
        <strain evidence="2">QDHG01</strain>
    </source>
</reference>
<dbReference type="Proteomes" id="UP000785679">
    <property type="component" value="Unassembled WGS sequence"/>
</dbReference>
<organism evidence="2 3">
    <name type="scientific">Halteria grandinella</name>
    <dbReference type="NCBI Taxonomy" id="5974"/>
    <lineage>
        <taxon>Eukaryota</taxon>
        <taxon>Sar</taxon>
        <taxon>Alveolata</taxon>
        <taxon>Ciliophora</taxon>
        <taxon>Intramacronucleata</taxon>
        <taxon>Spirotrichea</taxon>
        <taxon>Stichotrichia</taxon>
        <taxon>Sporadotrichida</taxon>
        <taxon>Halteriidae</taxon>
        <taxon>Halteria</taxon>
    </lineage>
</organism>
<feature type="region of interest" description="Disordered" evidence="1">
    <location>
        <begin position="66"/>
        <end position="89"/>
    </location>
</feature>
<accession>A0A8J8P2Q4</accession>